<dbReference type="PANTHER" id="PTHR34512">
    <property type="entry name" value="CELL SURFACE PROTEIN"/>
    <property type="match status" value="1"/>
</dbReference>
<dbReference type="SUPFAM" id="SSF50998">
    <property type="entry name" value="Quinoprotein alcohol dehydrogenase-like"/>
    <property type="match status" value="1"/>
</dbReference>
<dbReference type="Gene3D" id="2.130.10.10">
    <property type="entry name" value="YVTN repeat-like/Quinoprotein amine dehydrogenase"/>
    <property type="match status" value="2"/>
</dbReference>
<gene>
    <name evidence="2" type="ORF">SAMN04489841_3797</name>
</gene>
<dbReference type="PANTHER" id="PTHR34512:SF30">
    <property type="entry name" value="OUTER MEMBRANE PROTEIN ASSEMBLY FACTOR BAMB"/>
    <property type="match status" value="1"/>
</dbReference>
<dbReference type="STRING" id="1186196.SAMN04489841_3797"/>
<accession>A0A1H9NYX2</accession>
<dbReference type="SMART" id="SM00564">
    <property type="entry name" value="PQQ"/>
    <property type="match status" value="5"/>
</dbReference>
<sequence>MPSMTRRAALGAVAGFVGSVAGCTGLLDGESFPIQRSWQTGFRDPSSVAMTAAGQLVAGSHSPFRDRPIVAGLDTQTGETTWTVTVAKGEKSPLGVGDGRAYAISKAETMVAVDAATGESVWQRRLAPIDAADPGVVEFAPIPLGDRIVVPISGTEDDVPDRLVGVARADGETLFTHALSASLSGAPGATSGGVVAPLIDGRVVFLDRTGEVGWTRDLGATLSAVGATDGTAYLGAATEELLALETATGTVAWRGSLANTVFTRPLVTDDRVYVGGADYTLRAFDPASSQQLWSDDLGNAVTHGPMQVGDRLVTLVGGTHRVRGPSGTIPFNPTVLYLHEQDGTRIREVRFDDKSLEGGSIEWAQAAGETVYLGQMYGLTRVAPEAISDA</sequence>
<dbReference type="InterPro" id="IPR011047">
    <property type="entry name" value="Quinoprotein_ADH-like_sf"/>
</dbReference>
<dbReference type="PROSITE" id="PS51257">
    <property type="entry name" value="PROKAR_LIPOPROTEIN"/>
    <property type="match status" value="1"/>
</dbReference>
<reference evidence="3" key="1">
    <citation type="submission" date="2016-10" db="EMBL/GenBank/DDBJ databases">
        <authorList>
            <person name="Varghese N."/>
            <person name="Submissions S."/>
        </authorList>
    </citation>
    <scope>NUCLEOTIDE SEQUENCE [LARGE SCALE GENOMIC DNA]</scope>
    <source>
        <strain evidence="3">DSM 25055</strain>
    </source>
</reference>
<dbReference type="InterPro" id="IPR015943">
    <property type="entry name" value="WD40/YVTN_repeat-like_dom_sf"/>
</dbReference>
<evidence type="ECO:0000313" key="3">
    <source>
        <dbReference type="Proteomes" id="UP000199114"/>
    </source>
</evidence>
<organism evidence="2 3">
    <name type="scientific">Natrinema salaciae</name>
    <dbReference type="NCBI Taxonomy" id="1186196"/>
    <lineage>
        <taxon>Archaea</taxon>
        <taxon>Methanobacteriati</taxon>
        <taxon>Methanobacteriota</taxon>
        <taxon>Stenosarchaea group</taxon>
        <taxon>Halobacteria</taxon>
        <taxon>Halobacteriales</taxon>
        <taxon>Natrialbaceae</taxon>
        <taxon>Natrinema</taxon>
    </lineage>
</organism>
<evidence type="ECO:0000259" key="1">
    <source>
        <dbReference type="Pfam" id="PF13360"/>
    </source>
</evidence>
<feature type="domain" description="Pyrrolo-quinoline quinone repeat" evidence="1">
    <location>
        <begin position="200"/>
        <end position="299"/>
    </location>
</feature>
<dbReference type="AlphaFoldDB" id="A0A1H9NYX2"/>
<keyword evidence="3" id="KW-1185">Reference proteome</keyword>
<evidence type="ECO:0000313" key="2">
    <source>
        <dbReference type="EMBL" id="SER41128.1"/>
    </source>
</evidence>
<dbReference type="EMBL" id="FOFD01000005">
    <property type="protein sequence ID" value="SER41128.1"/>
    <property type="molecule type" value="Genomic_DNA"/>
</dbReference>
<dbReference type="RefSeq" id="WP_245742149.1">
    <property type="nucleotide sequence ID" value="NZ_FOFD01000005.1"/>
</dbReference>
<protein>
    <submittedName>
        <fullName evidence="2">Outer membrane protein assembly factor BamB, contains PQQ-like beta-propeller repeat</fullName>
    </submittedName>
</protein>
<proteinExistence type="predicted"/>
<dbReference type="InterPro" id="IPR018391">
    <property type="entry name" value="PQQ_b-propeller_rpt"/>
</dbReference>
<dbReference type="Pfam" id="PF13360">
    <property type="entry name" value="PQQ_2"/>
    <property type="match status" value="1"/>
</dbReference>
<dbReference type="InterPro" id="IPR002372">
    <property type="entry name" value="PQQ_rpt_dom"/>
</dbReference>
<dbReference type="Proteomes" id="UP000199114">
    <property type="component" value="Unassembled WGS sequence"/>
</dbReference>
<name>A0A1H9NYX2_9EURY</name>